<dbReference type="KEGG" id="cre:CHLRE_03g185050v5"/>
<feature type="coiled-coil region" evidence="7">
    <location>
        <begin position="307"/>
        <end position="334"/>
    </location>
</feature>
<comment type="similarity">
    <text evidence="5">Belongs to the CFAP53 family.</text>
</comment>
<dbReference type="OMA" id="ANMQYTK"/>
<dbReference type="PANTHER" id="PTHR31183:SF1">
    <property type="entry name" value="CILIA- AND FLAGELLA-ASSOCIATED PROTEIN 53"/>
    <property type="match status" value="1"/>
</dbReference>
<evidence type="ECO:0000256" key="8">
    <source>
        <dbReference type="SAM" id="MobiDB-lite"/>
    </source>
</evidence>
<feature type="domain" description="Trichohyalin-plectin-homology" evidence="9">
    <location>
        <begin position="134"/>
        <end position="464"/>
    </location>
</feature>
<accession>A0A2K3DY02</accession>
<evidence type="ECO:0000259" key="9">
    <source>
        <dbReference type="Pfam" id="PF13868"/>
    </source>
</evidence>
<evidence type="ECO:0000313" key="11">
    <source>
        <dbReference type="Proteomes" id="UP000006906"/>
    </source>
</evidence>
<dbReference type="Pfam" id="PF13868">
    <property type="entry name" value="TPH"/>
    <property type="match status" value="1"/>
</dbReference>
<dbReference type="RefSeq" id="XP_001691996.1">
    <property type="nucleotide sequence ID" value="XM_001691944.2"/>
</dbReference>
<sequence length="482" mass="56548">MNKSRAPPDARIQKMRELEERLANLKADRKVEQKMVAVAEFEARTTKKIVGNLVQQRYDALKARAEADLNARRQRLADKLDAEDLAMRQELLASKKTPEQRRAELAERARALAATREAERQALASTLYEKAFIQSCDVLRDENSKRILYRTIEERNAQIEHKMAQRIMEAEEKRMWHEMSEVERQKMEQRYLDDKRRDREKREEVLRILDEQVRQVNARRAEASMLRRAEIAELNATWRQMAADQEAADVQERENMKKLAAELQEFNRIKQMEISEAERSERELDLKILQEALSKEAADEAAELAFRERRREEMRRYREQLALMMEKEREETAERDALILKAQLEQEAKRDAELAARDEARRQLMAQVDAIRQIQIQEKLAKRLERAEEKAFERAQMAEEVAKAESDAAAKDAADRKAGIQRRLELQTMMVAKAHMKAAELDEKLAEGEATKRVEDQFKAKVNQTLSSTDPPVWHGRRKFDW</sequence>
<dbReference type="GO" id="GO:0005929">
    <property type="term" value="C:cilium"/>
    <property type="evidence" value="ECO:0007669"/>
    <property type="project" value="UniProtKB-SubCell"/>
</dbReference>
<evidence type="ECO:0000256" key="7">
    <source>
        <dbReference type="SAM" id="Coils"/>
    </source>
</evidence>
<protein>
    <recommendedName>
        <fullName evidence="6">Cilia- and flagella-associated protein 53</fullName>
    </recommendedName>
</protein>
<dbReference type="AlphaFoldDB" id="A0A2K3DY02"/>
<proteinExistence type="inferred from homology"/>
<feature type="coiled-coil region" evidence="7">
    <location>
        <begin position="374"/>
        <end position="401"/>
    </location>
</feature>
<gene>
    <name evidence="10" type="ORF">CHLRE_03g185050v5</name>
</gene>
<name>A0A2K3DY02_CHLRE</name>
<keyword evidence="3" id="KW-0969">Cilium</keyword>
<evidence type="ECO:0000256" key="1">
    <source>
        <dbReference type="ARBA" id="ARBA00004138"/>
    </source>
</evidence>
<dbReference type="SMR" id="A0A2K3DY02"/>
<feature type="region of interest" description="Disordered" evidence="8">
    <location>
        <begin position="462"/>
        <end position="482"/>
    </location>
</feature>
<dbReference type="Gramene" id="PNW85409">
    <property type="protein sequence ID" value="PNW85409"/>
    <property type="gene ID" value="CHLRE_03g185050v5"/>
</dbReference>
<dbReference type="PANTHER" id="PTHR31183">
    <property type="entry name" value="TRICHOPLEIN KERATIN FILAMENT-BINDING PROTEIN FAMILY MEMBER"/>
    <property type="match status" value="1"/>
</dbReference>
<dbReference type="InterPro" id="IPR043597">
    <property type="entry name" value="TPH_dom"/>
</dbReference>
<evidence type="ECO:0000256" key="3">
    <source>
        <dbReference type="ARBA" id="ARBA00023069"/>
    </source>
</evidence>
<dbReference type="STRING" id="3055.A0A2K3DY02"/>
<dbReference type="OrthoDB" id="536142at2759"/>
<dbReference type="FunCoup" id="A0A2K3DY02">
    <property type="interactions" value="272"/>
</dbReference>
<dbReference type="EMBL" id="CM008964">
    <property type="protein sequence ID" value="PNW85409.1"/>
    <property type="molecule type" value="Genomic_DNA"/>
</dbReference>
<evidence type="ECO:0000256" key="2">
    <source>
        <dbReference type="ARBA" id="ARBA00023054"/>
    </source>
</evidence>
<dbReference type="GeneID" id="5717436"/>
<evidence type="ECO:0000256" key="6">
    <source>
        <dbReference type="ARBA" id="ARBA00033773"/>
    </source>
</evidence>
<organism evidence="10 11">
    <name type="scientific">Chlamydomonas reinhardtii</name>
    <name type="common">Chlamydomonas smithii</name>
    <dbReference type="NCBI Taxonomy" id="3055"/>
    <lineage>
        <taxon>Eukaryota</taxon>
        <taxon>Viridiplantae</taxon>
        <taxon>Chlorophyta</taxon>
        <taxon>core chlorophytes</taxon>
        <taxon>Chlorophyceae</taxon>
        <taxon>CS clade</taxon>
        <taxon>Chlamydomonadales</taxon>
        <taxon>Chlamydomonadaceae</taxon>
        <taxon>Chlamydomonas</taxon>
    </lineage>
</organism>
<dbReference type="InParanoid" id="A0A2K3DY02"/>
<dbReference type="Proteomes" id="UP000006906">
    <property type="component" value="Chromosome 3"/>
</dbReference>
<evidence type="ECO:0000313" key="10">
    <source>
        <dbReference type="EMBL" id="PNW85409.1"/>
    </source>
</evidence>
<comment type="subcellular location">
    <subcellularLocation>
        <location evidence="1">Cell projection</location>
        <location evidence="1">Cilium</location>
    </subcellularLocation>
</comment>
<evidence type="ECO:0000256" key="4">
    <source>
        <dbReference type="ARBA" id="ARBA00023273"/>
    </source>
</evidence>
<keyword evidence="2 7" id="KW-0175">Coiled coil</keyword>
<keyword evidence="4" id="KW-0966">Cell projection</keyword>
<keyword evidence="11" id="KW-1185">Reference proteome</keyword>
<evidence type="ECO:0000256" key="5">
    <source>
        <dbReference type="ARBA" id="ARBA00033747"/>
    </source>
</evidence>
<dbReference type="InterPro" id="IPR043596">
    <property type="entry name" value="CFAP53/TCHP"/>
</dbReference>
<reference evidence="10 11" key="1">
    <citation type="journal article" date="2007" name="Science">
        <title>The Chlamydomonas genome reveals the evolution of key animal and plant functions.</title>
        <authorList>
            <person name="Merchant S.S."/>
            <person name="Prochnik S.E."/>
            <person name="Vallon O."/>
            <person name="Harris E.H."/>
            <person name="Karpowicz S.J."/>
            <person name="Witman G.B."/>
            <person name="Terry A."/>
            <person name="Salamov A."/>
            <person name="Fritz-Laylin L.K."/>
            <person name="Marechal-Drouard L."/>
            <person name="Marshall W.F."/>
            <person name="Qu L.H."/>
            <person name="Nelson D.R."/>
            <person name="Sanderfoot A.A."/>
            <person name="Spalding M.H."/>
            <person name="Kapitonov V.V."/>
            <person name="Ren Q."/>
            <person name="Ferris P."/>
            <person name="Lindquist E."/>
            <person name="Shapiro H."/>
            <person name="Lucas S.M."/>
            <person name="Grimwood J."/>
            <person name="Schmutz J."/>
            <person name="Cardol P."/>
            <person name="Cerutti H."/>
            <person name="Chanfreau G."/>
            <person name="Chen C.L."/>
            <person name="Cognat V."/>
            <person name="Croft M.T."/>
            <person name="Dent R."/>
            <person name="Dutcher S."/>
            <person name="Fernandez E."/>
            <person name="Fukuzawa H."/>
            <person name="Gonzalez-Ballester D."/>
            <person name="Gonzalez-Halphen D."/>
            <person name="Hallmann A."/>
            <person name="Hanikenne M."/>
            <person name="Hippler M."/>
            <person name="Inwood W."/>
            <person name="Jabbari K."/>
            <person name="Kalanon M."/>
            <person name="Kuras R."/>
            <person name="Lefebvre P.A."/>
            <person name="Lemaire S.D."/>
            <person name="Lobanov A.V."/>
            <person name="Lohr M."/>
            <person name="Manuell A."/>
            <person name="Meier I."/>
            <person name="Mets L."/>
            <person name="Mittag M."/>
            <person name="Mittelmeier T."/>
            <person name="Moroney J.V."/>
            <person name="Moseley J."/>
            <person name="Napoli C."/>
            <person name="Nedelcu A.M."/>
            <person name="Niyogi K."/>
            <person name="Novoselov S.V."/>
            <person name="Paulsen I.T."/>
            <person name="Pazour G."/>
            <person name="Purton S."/>
            <person name="Ral J.P."/>
            <person name="Riano-Pachon D.M."/>
            <person name="Riekhof W."/>
            <person name="Rymarquis L."/>
            <person name="Schroda M."/>
            <person name="Stern D."/>
            <person name="Umen J."/>
            <person name="Willows R."/>
            <person name="Wilson N."/>
            <person name="Zimmer S.L."/>
            <person name="Allmer J."/>
            <person name="Balk J."/>
            <person name="Bisova K."/>
            <person name="Chen C.J."/>
            <person name="Elias M."/>
            <person name="Gendler K."/>
            <person name="Hauser C."/>
            <person name="Lamb M.R."/>
            <person name="Ledford H."/>
            <person name="Long J.C."/>
            <person name="Minagawa J."/>
            <person name="Page M.D."/>
            <person name="Pan J."/>
            <person name="Pootakham W."/>
            <person name="Roje S."/>
            <person name="Rose A."/>
            <person name="Stahlberg E."/>
            <person name="Terauchi A.M."/>
            <person name="Yang P."/>
            <person name="Ball S."/>
            <person name="Bowler C."/>
            <person name="Dieckmann C.L."/>
            <person name="Gladyshev V.N."/>
            <person name="Green P."/>
            <person name="Jorgensen R."/>
            <person name="Mayfield S."/>
            <person name="Mueller-Roeber B."/>
            <person name="Rajamani S."/>
            <person name="Sayre R.T."/>
            <person name="Brokstein P."/>
            <person name="Dubchak I."/>
            <person name="Goodstein D."/>
            <person name="Hornick L."/>
            <person name="Huang Y.W."/>
            <person name="Jhaveri J."/>
            <person name="Luo Y."/>
            <person name="Martinez D."/>
            <person name="Ngau W.C."/>
            <person name="Otillar B."/>
            <person name="Poliakov A."/>
            <person name="Porter A."/>
            <person name="Szajkowski L."/>
            <person name="Werner G."/>
            <person name="Zhou K."/>
            <person name="Grigoriev I.V."/>
            <person name="Rokhsar D.S."/>
            <person name="Grossman A.R."/>
        </authorList>
    </citation>
    <scope>NUCLEOTIDE SEQUENCE [LARGE SCALE GENOMIC DNA]</scope>
    <source>
        <strain evidence="11">CC-503</strain>
    </source>
</reference>